<evidence type="ECO:0000313" key="1">
    <source>
        <dbReference type="EMBL" id="XKQ43052.1"/>
    </source>
</evidence>
<protein>
    <submittedName>
        <fullName evidence="1">GMC family oxidoreductase</fullName>
    </submittedName>
</protein>
<name>A0ACD5FCW8_RHILE</name>
<organism evidence="1 2">
    <name type="scientific">Rhizobium leguminosarum</name>
    <dbReference type="NCBI Taxonomy" id="384"/>
    <lineage>
        <taxon>Bacteria</taxon>
        <taxon>Pseudomonadati</taxon>
        <taxon>Pseudomonadota</taxon>
        <taxon>Alphaproteobacteria</taxon>
        <taxon>Hyphomicrobiales</taxon>
        <taxon>Rhizobiaceae</taxon>
        <taxon>Rhizobium/Agrobacterium group</taxon>
        <taxon>Rhizobium</taxon>
    </lineage>
</organism>
<dbReference type="Proteomes" id="UP000076193">
    <property type="component" value="Plasmid unnamed1"/>
</dbReference>
<dbReference type="EMBL" id="CP171845">
    <property type="protein sequence ID" value="XKQ43052.1"/>
    <property type="molecule type" value="Genomic_DNA"/>
</dbReference>
<reference evidence="1" key="1">
    <citation type="submission" date="2024-10" db="EMBL/GenBank/DDBJ databases">
        <title>Strain of Rhizobium-related bacteria isolated fromm roots of Vavilovia formosa.</title>
        <authorList>
            <person name="Kimeklis A."/>
            <person name="Afonin A."/>
        </authorList>
    </citation>
    <scope>NUCLEOTIDE SEQUENCE</scope>
    <source>
        <strain evidence="1">Vaf12</strain>
    </source>
</reference>
<keyword evidence="1" id="KW-0614">Plasmid</keyword>
<accession>A0ACD5FCW8</accession>
<proteinExistence type="predicted"/>
<gene>
    <name evidence="1" type="ORF">A4A59_025995</name>
</gene>
<evidence type="ECO:0000313" key="2">
    <source>
        <dbReference type="Proteomes" id="UP000076193"/>
    </source>
</evidence>
<sequence length="536" mass="58374">MVNADSFDFVVVGGGSAGSVLANRLSARGDRVLLLEAGGSGREISYDLPFLAAKLFSFKRNNWAYTCVPQKNMNDRTQYFPRGKMLGGSFIFNGAQYVRGNPSDFDTWRQFGNAGWSFEDVLPYFRRSEKYFGGDNAFHSTRGPLPVSKPPMVSELTNAYLEACAQAGFPLNNDFNGASQEGFGVYDFNIADGRRQTTAKTFLVPAMSRPNLKVEVNANVHKVVVENGRAVAIDYEKAGVVHRVKANREIVLAAGSFNSPKILMLSGIGDQEELGRLGIAAVKHLPGVGGNLQDHVNVSVAHSSTKPVSIASTLRVHTLTMAMMNSLLLKKGQISQSPLEAGGFFNTQPGGQAPECQAVFIPYYPGQGLKIWMPWAEKLEGHSYVVHVWPNRPESRGKMWLKSADPRENPVFDPNFLSSDYDMAITRGAIRITRKIFMQAAFDSYRGPELTPGADVRSDAELDAYIRSASGIGHHTCGTAKMGQDELAVVDEQLRVRGIGGLRVADASIMPTMVSGNTNAATIMIAEKAADMMLMV</sequence>
<geneLocation type="plasmid" evidence="1 2">
    <name>unnamed1</name>
</geneLocation>